<reference evidence="1 3" key="2">
    <citation type="journal article" date="2016" name="Genome Announc.">
        <title>Genome Sequence of Nitrosomonas communis Strain Nm2, a Mesophilic Ammonia-Oxidizing Bacterium Isolated from Mediterranean Soil.</title>
        <authorList>
            <person name="Kozlowski J.A."/>
            <person name="Kits K.D."/>
            <person name="Stein L.Y."/>
        </authorList>
    </citation>
    <scope>NUCLEOTIDE SEQUENCE [LARGE SCALE GENOMIC DNA]</scope>
    <source>
        <strain evidence="1 3">Nm2</strain>
    </source>
</reference>
<name>A0A0F7KGB9_9PROT</name>
<dbReference type="EMBL" id="CP011451">
    <property type="protein sequence ID" value="AKH38511.1"/>
    <property type="molecule type" value="Genomic_DNA"/>
</dbReference>
<evidence type="ECO:0000313" key="2">
    <source>
        <dbReference type="EMBL" id="TYP89251.1"/>
    </source>
</evidence>
<organism evidence="1 3">
    <name type="scientific">Nitrosomonas communis</name>
    <dbReference type="NCBI Taxonomy" id="44574"/>
    <lineage>
        <taxon>Bacteria</taxon>
        <taxon>Pseudomonadati</taxon>
        <taxon>Pseudomonadota</taxon>
        <taxon>Betaproteobacteria</taxon>
        <taxon>Nitrosomonadales</taxon>
        <taxon>Nitrosomonadaceae</taxon>
        <taxon>Nitrosomonas</taxon>
    </lineage>
</organism>
<protein>
    <submittedName>
        <fullName evidence="1">Uncharacterized protein</fullName>
    </submittedName>
</protein>
<dbReference type="KEGG" id="nco:AAW31_13045"/>
<evidence type="ECO:0000313" key="3">
    <source>
        <dbReference type="Proteomes" id="UP000034156"/>
    </source>
</evidence>
<dbReference type="PATRIC" id="fig|44574.3.peg.3171"/>
<proteinExistence type="predicted"/>
<reference evidence="2 4" key="3">
    <citation type="submission" date="2019-07" db="EMBL/GenBank/DDBJ databases">
        <title>Active sludge and wastewater microbial communities from Klosterneuburg, Austria.</title>
        <authorList>
            <person name="Wagner M."/>
        </authorList>
    </citation>
    <scope>NUCLEOTIDE SEQUENCE [LARGE SCALE GENOMIC DNA]</scope>
    <source>
        <strain evidence="2 4">Nm2</strain>
    </source>
</reference>
<reference evidence="3" key="1">
    <citation type="submission" date="2015-05" db="EMBL/GenBank/DDBJ databases">
        <title>Draft genome of Nitrosomonas communis strain Nm2.</title>
        <authorList>
            <person name="Kozlowski J.A."/>
            <person name="Kits K.D."/>
            <person name="Stein L.Y."/>
        </authorList>
    </citation>
    <scope>NUCLEOTIDE SEQUENCE [LARGE SCALE GENOMIC DNA]</scope>
    <source>
        <strain evidence="3">Nm2</strain>
    </source>
</reference>
<dbReference type="Proteomes" id="UP000324176">
    <property type="component" value="Unassembled WGS sequence"/>
</dbReference>
<gene>
    <name evidence="1" type="ORF">AAW31_13045</name>
    <name evidence="2" type="ORF">BCL69_101826</name>
</gene>
<evidence type="ECO:0000313" key="1">
    <source>
        <dbReference type="EMBL" id="AKH38511.1"/>
    </source>
</evidence>
<accession>A0A0F7KGB9</accession>
<evidence type="ECO:0000313" key="4">
    <source>
        <dbReference type="Proteomes" id="UP000324176"/>
    </source>
</evidence>
<keyword evidence="3" id="KW-1185">Reference proteome</keyword>
<dbReference type="EMBL" id="VNHT01000018">
    <property type="protein sequence ID" value="TYP89251.1"/>
    <property type="molecule type" value="Genomic_DNA"/>
</dbReference>
<dbReference type="AlphaFoldDB" id="A0A0F7KGB9"/>
<sequence length="125" mass="14543">MEEVEFRIFLRRPEYPVLIISSEKLYSAHNLKQLAEICVSLPLEGAENKTRIVDSTGSEFWYFPEQYILSPGFVTKKWTKKKLIETFNNSSNARELNKEYSMKSLSSKKLQEVIGDICRILDSET</sequence>
<dbReference type="Proteomes" id="UP000034156">
    <property type="component" value="Chromosome"/>
</dbReference>
<dbReference type="RefSeq" id="WP_046850551.1">
    <property type="nucleotide sequence ID" value="NZ_CP011451.1"/>
</dbReference>
<dbReference type="OrthoDB" id="278365at2"/>